<keyword evidence="9 10" id="KW-0472">Membrane</keyword>
<name>A0A545T958_9GAMM</name>
<evidence type="ECO:0000256" key="10">
    <source>
        <dbReference type="SAM" id="Phobius"/>
    </source>
</evidence>
<dbReference type="Pfam" id="PF04442">
    <property type="entry name" value="CtaG_Cox11"/>
    <property type="match status" value="1"/>
</dbReference>
<reference evidence="11 12" key="1">
    <citation type="submission" date="2019-06" db="EMBL/GenBank/DDBJ databases">
        <title>Draft genome of Aliikangiella marina GYP-15.</title>
        <authorList>
            <person name="Wang G."/>
        </authorList>
    </citation>
    <scope>NUCLEOTIDE SEQUENCE [LARGE SCALE GENOMIC DNA]</scope>
    <source>
        <strain evidence="11 12">GYP-15</strain>
    </source>
</reference>
<organism evidence="11 12">
    <name type="scientific">Aliikangiella marina</name>
    <dbReference type="NCBI Taxonomy" id="1712262"/>
    <lineage>
        <taxon>Bacteria</taxon>
        <taxon>Pseudomonadati</taxon>
        <taxon>Pseudomonadota</taxon>
        <taxon>Gammaproteobacteria</taxon>
        <taxon>Oceanospirillales</taxon>
        <taxon>Pleioneaceae</taxon>
        <taxon>Aliikangiella</taxon>
    </lineage>
</organism>
<comment type="subcellular location">
    <subcellularLocation>
        <location evidence="2">Cell inner membrane</location>
        <topology evidence="2">Single-pass type II membrane protein</topology>
        <orientation evidence="2">Periplasmic side</orientation>
    </subcellularLocation>
</comment>
<keyword evidence="7 10" id="KW-1133">Transmembrane helix</keyword>
<accession>A0A545T958</accession>
<proteinExistence type="inferred from homology"/>
<gene>
    <name evidence="11" type="ORF">FLL45_12875</name>
</gene>
<evidence type="ECO:0000256" key="8">
    <source>
        <dbReference type="ARBA" id="ARBA00023008"/>
    </source>
</evidence>
<evidence type="ECO:0000256" key="9">
    <source>
        <dbReference type="ARBA" id="ARBA00023136"/>
    </source>
</evidence>
<evidence type="ECO:0000313" key="12">
    <source>
        <dbReference type="Proteomes" id="UP000317839"/>
    </source>
</evidence>
<dbReference type="Proteomes" id="UP000317839">
    <property type="component" value="Unassembled WGS sequence"/>
</dbReference>
<dbReference type="NCBIfam" id="NF003465">
    <property type="entry name" value="PRK05089.1"/>
    <property type="match status" value="1"/>
</dbReference>
<feature type="transmembrane region" description="Helical" evidence="10">
    <location>
        <begin position="12"/>
        <end position="35"/>
    </location>
</feature>
<evidence type="ECO:0000256" key="3">
    <source>
        <dbReference type="ARBA" id="ARBA00009620"/>
    </source>
</evidence>
<evidence type="ECO:0000256" key="4">
    <source>
        <dbReference type="ARBA" id="ARBA00015384"/>
    </source>
</evidence>
<comment type="caution">
    <text evidence="11">The sequence shown here is derived from an EMBL/GenBank/DDBJ whole genome shotgun (WGS) entry which is preliminary data.</text>
</comment>
<dbReference type="InterPro" id="IPR007533">
    <property type="entry name" value="Cyt_c_oxidase_assmbl_CtaG"/>
</dbReference>
<evidence type="ECO:0000256" key="6">
    <source>
        <dbReference type="ARBA" id="ARBA00022968"/>
    </source>
</evidence>
<dbReference type="PANTHER" id="PTHR21320:SF3">
    <property type="entry name" value="CYTOCHROME C OXIDASE ASSEMBLY PROTEIN COX11, MITOCHONDRIAL-RELATED"/>
    <property type="match status" value="1"/>
</dbReference>
<keyword evidence="12" id="KW-1185">Reference proteome</keyword>
<dbReference type="Gene3D" id="2.60.370.10">
    <property type="entry name" value="Ctag/Cox11"/>
    <property type="match status" value="1"/>
</dbReference>
<evidence type="ECO:0000313" key="11">
    <source>
        <dbReference type="EMBL" id="TQV73757.1"/>
    </source>
</evidence>
<keyword evidence="8" id="KW-0186">Copper</keyword>
<protein>
    <recommendedName>
        <fullName evidence="4">Cytochrome c oxidase assembly protein CtaG</fullName>
    </recommendedName>
</protein>
<dbReference type="PANTHER" id="PTHR21320">
    <property type="entry name" value="CYTOCHROME C OXIDASE ASSEMBLY PROTEIN COX11-RELATED"/>
    <property type="match status" value="1"/>
</dbReference>
<dbReference type="AlphaFoldDB" id="A0A545T958"/>
<dbReference type="SUPFAM" id="SSF110111">
    <property type="entry name" value="Ctag/Cox11"/>
    <property type="match status" value="1"/>
</dbReference>
<dbReference type="OrthoDB" id="9804841at2"/>
<comment type="function">
    <text evidence="1">Exerts its effect at some terminal stage of cytochrome c oxidase synthesis, probably by being involved in the insertion of the copper B into subunit I.</text>
</comment>
<comment type="similarity">
    <text evidence="3">Belongs to the COX11/CtaG family.</text>
</comment>
<keyword evidence="5 10" id="KW-0812">Transmembrane</keyword>
<keyword evidence="6" id="KW-0735">Signal-anchor</keyword>
<sequence>MSEQEQKLSNKSLVMRLLGVVGGMFLFGFALVPLYDVFCEITGINGKTRGQAIYQKKEIDHDRLVTISFIADVKRGMPWEFKPMENVVKVKPGELNEVRFYARNRANEDIVGQSVPSISPSEGALYLNKTECFCFDQQRLAAGEEIEMPMKFYIDADLPEDISHLTLSYQLYNVTEAFAGDSVAAK</sequence>
<dbReference type="EMBL" id="VIKR01000003">
    <property type="protein sequence ID" value="TQV73757.1"/>
    <property type="molecule type" value="Genomic_DNA"/>
</dbReference>
<dbReference type="InterPro" id="IPR023471">
    <property type="entry name" value="CtaG/Cox11_dom_sf"/>
</dbReference>
<dbReference type="GO" id="GO:0005886">
    <property type="term" value="C:plasma membrane"/>
    <property type="evidence" value="ECO:0007669"/>
    <property type="project" value="UniProtKB-SubCell"/>
</dbReference>
<dbReference type="RefSeq" id="WP_142942465.1">
    <property type="nucleotide sequence ID" value="NZ_VIKR01000003.1"/>
</dbReference>
<evidence type="ECO:0000256" key="1">
    <source>
        <dbReference type="ARBA" id="ARBA00004007"/>
    </source>
</evidence>
<dbReference type="GO" id="GO:0005507">
    <property type="term" value="F:copper ion binding"/>
    <property type="evidence" value="ECO:0007669"/>
    <property type="project" value="InterPro"/>
</dbReference>
<evidence type="ECO:0000256" key="5">
    <source>
        <dbReference type="ARBA" id="ARBA00022692"/>
    </source>
</evidence>
<dbReference type="PIRSF" id="PIRSF005413">
    <property type="entry name" value="COX11"/>
    <property type="match status" value="1"/>
</dbReference>
<evidence type="ECO:0000256" key="7">
    <source>
        <dbReference type="ARBA" id="ARBA00022989"/>
    </source>
</evidence>
<evidence type="ECO:0000256" key="2">
    <source>
        <dbReference type="ARBA" id="ARBA00004382"/>
    </source>
</evidence>